<protein>
    <recommendedName>
        <fullName evidence="4">DUF2771 domain-containing protein</fullName>
    </recommendedName>
</protein>
<dbReference type="OrthoDB" id="4773727at2"/>
<gene>
    <name evidence="2" type="ORF">BJL86_0847</name>
</gene>
<keyword evidence="3" id="KW-1185">Reference proteome</keyword>
<organism evidence="2 3">
    <name type="scientific">Dietzia timorensis</name>
    <dbReference type="NCBI Taxonomy" id="499555"/>
    <lineage>
        <taxon>Bacteria</taxon>
        <taxon>Bacillati</taxon>
        <taxon>Actinomycetota</taxon>
        <taxon>Actinomycetes</taxon>
        <taxon>Mycobacteriales</taxon>
        <taxon>Dietziaceae</taxon>
        <taxon>Dietzia</taxon>
    </lineage>
</organism>
<evidence type="ECO:0000313" key="2">
    <source>
        <dbReference type="EMBL" id="ANI91641.1"/>
    </source>
</evidence>
<dbReference type="InterPro" id="IPR024495">
    <property type="entry name" value="DUF2771"/>
</dbReference>
<dbReference type="KEGG" id="dtm:BJL86_0847"/>
<evidence type="ECO:0008006" key="4">
    <source>
        <dbReference type="Google" id="ProtNLM"/>
    </source>
</evidence>
<proteinExistence type="predicted"/>
<evidence type="ECO:0000313" key="3">
    <source>
        <dbReference type="Proteomes" id="UP000186104"/>
    </source>
</evidence>
<accession>A0A173LJL3</accession>
<dbReference type="EMBL" id="CP015961">
    <property type="protein sequence ID" value="ANI91641.1"/>
    <property type="molecule type" value="Genomic_DNA"/>
</dbReference>
<dbReference type="Pfam" id="PF10969">
    <property type="entry name" value="DUF2771"/>
    <property type="match status" value="1"/>
</dbReference>
<dbReference type="AlphaFoldDB" id="A0A173LJL3"/>
<keyword evidence="1" id="KW-0472">Membrane</keyword>
<dbReference type="RefSeq" id="WP_067478286.1">
    <property type="nucleotide sequence ID" value="NZ_CP015961.1"/>
</dbReference>
<sequence length="178" mass="18980">MSSRSASGNSGASGGRIRPLTIVIVVICALLIVAALSAWRGSADQYGRIPEVRFATSTWNEHAEPYQYATLESSGGEEEQLTRDIGEDQTLTIGLPVELIRTDFSMLLVRTAPDGTTTESVEDIAAHSEKTITVPAETEEGLLSGVVLTTTLPMPVYDDAGEESILAGEWSLKLTPAN</sequence>
<evidence type="ECO:0000256" key="1">
    <source>
        <dbReference type="SAM" id="Phobius"/>
    </source>
</evidence>
<feature type="transmembrane region" description="Helical" evidence="1">
    <location>
        <begin position="20"/>
        <end position="39"/>
    </location>
</feature>
<dbReference type="Proteomes" id="UP000186104">
    <property type="component" value="Chromosome"/>
</dbReference>
<keyword evidence="1" id="KW-1133">Transmembrane helix</keyword>
<name>A0A173LJL3_9ACTN</name>
<keyword evidence="1" id="KW-0812">Transmembrane</keyword>
<dbReference type="STRING" id="499555.BJL86_0847"/>
<reference evidence="2 3" key="1">
    <citation type="submission" date="2016-06" db="EMBL/GenBank/DDBJ databases">
        <title>Complete genome sequence of a saline-alkali tolerant type strain Dietzia timorensis ID05-A0528T.</title>
        <authorList>
            <person name="Wu X."/>
        </authorList>
    </citation>
    <scope>NUCLEOTIDE SEQUENCE [LARGE SCALE GENOMIC DNA]</scope>
    <source>
        <strain evidence="2 3">ID05-A0528</strain>
    </source>
</reference>